<evidence type="ECO:0000256" key="1">
    <source>
        <dbReference type="SAM" id="SignalP"/>
    </source>
</evidence>
<organism evidence="2 3">
    <name type="scientific">Trematosphaeria pertusa</name>
    <dbReference type="NCBI Taxonomy" id="390896"/>
    <lineage>
        <taxon>Eukaryota</taxon>
        <taxon>Fungi</taxon>
        <taxon>Dikarya</taxon>
        <taxon>Ascomycota</taxon>
        <taxon>Pezizomycotina</taxon>
        <taxon>Dothideomycetes</taxon>
        <taxon>Pleosporomycetidae</taxon>
        <taxon>Pleosporales</taxon>
        <taxon>Massarineae</taxon>
        <taxon>Trematosphaeriaceae</taxon>
        <taxon>Trematosphaeria</taxon>
    </lineage>
</organism>
<proteinExistence type="predicted"/>
<dbReference type="AlphaFoldDB" id="A0A6A6IHK4"/>
<protein>
    <recommendedName>
        <fullName evidence="4">Secreted protein</fullName>
    </recommendedName>
</protein>
<accession>A0A6A6IHK4</accession>
<dbReference type="Proteomes" id="UP000800094">
    <property type="component" value="Unassembled WGS sequence"/>
</dbReference>
<keyword evidence="3" id="KW-1185">Reference proteome</keyword>
<dbReference type="EMBL" id="ML987195">
    <property type="protein sequence ID" value="KAF2249528.1"/>
    <property type="molecule type" value="Genomic_DNA"/>
</dbReference>
<keyword evidence="1" id="KW-0732">Signal</keyword>
<gene>
    <name evidence="2" type="ORF">BU26DRAFT_319132</name>
</gene>
<reference evidence="2" key="1">
    <citation type="journal article" date="2020" name="Stud. Mycol.">
        <title>101 Dothideomycetes genomes: a test case for predicting lifestyles and emergence of pathogens.</title>
        <authorList>
            <person name="Haridas S."/>
            <person name="Albert R."/>
            <person name="Binder M."/>
            <person name="Bloem J."/>
            <person name="Labutti K."/>
            <person name="Salamov A."/>
            <person name="Andreopoulos B."/>
            <person name="Baker S."/>
            <person name="Barry K."/>
            <person name="Bills G."/>
            <person name="Bluhm B."/>
            <person name="Cannon C."/>
            <person name="Castanera R."/>
            <person name="Culley D."/>
            <person name="Daum C."/>
            <person name="Ezra D."/>
            <person name="Gonzalez J."/>
            <person name="Henrissat B."/>
            <person name="Kuo A."/>
            <person name="Liang C."/>
            <person name="Lipzen A."/>
            <person name="Lutzoni F."/>
            <person name="Magnuson J."/>
            <person name="Mondo S."/>
            <person name="Nolan M."/>
            <person name="Ohm R."/>
            <person name="Pangilinan J."/>
            <person name="Park H.-J."/>
            <person name="Ramirez L."/>
            <person name="Alfaro M."/>
            <person name="Sun H."/>
            <person name="Tritt A."/>
            <person name="Yoshinaga Y."/>
            <person name="Zwiers L.-H."/>
            <person name="Turgeon B."/>
            <person name="Goodwin S."/>
            <person name="Spatafora J."/>
            <person name="Crous P."/>
            <person name="Grigoriev I."/>
        </authorList>
    </citation>
    <scope>NUCLEOTIDE SEQUENCE</scope>
    <source>
        <strain evidence="2">CBS 122368</strain>
    </source>
</reference>
<feature type="signal peptide" evidence="1">
    <location>
        <begin position="1"/>
        <end position="18"/>
    </location>
</feature>
<sequence>MMQLLKPILLPFIPSCIGMNLNQYTRNSCHGAKLVCTNLNSATCCYSPHRCASSAMGWRWMMTTVVLSLTALSSSRSSVTPASTPNTIPTLRYRDTRCSPPTSATRVRETSGKCSFFPE</sequence>
<dbReference type="RefSeq" id="XP_033684532.1">
    <property type="nucleotide sequence ID" value="XM_033822023.1"/>
</dbReference>
<dbReference type="GeneID" id="54575353"/>
<name>A0A6A6IHK4_9PLEO</name>
<evidence type="ECO:0000313" key="3">
    <source>
        <dbReference type="Proteomes" id="UP000800094"/>
    </source>
</evidence>
<evidence type="ECO:0008006" key="4">
    <source>
        <dbReference type="Google" id="ProtNLM"/>
    </source>
</evidence>
<evidence type="ECO:0000313" key="2">
    <source>
        <dbReference type="EMBL" id="KAF2249528.1"/>
    </source>
</evidence>
<feature type="chain" id="PRO_5025529496" description="Secreted protein" evidence="1">
    <location>
        <begin position="19"/>
        <end position="119"/>
    </location>
</feature>